<evidence type="ECO:0000313" key="5">
    <source>
        <dbReference type="Proteomes" id="UP001642483"/>
    </source>
</evidence>
<dbReference type="Pfam" id="PF13499">
    <property type="entry name" value="EF-hand_7"/>
    <property type="match status" value="1"/>
</dbReference>
<dbReference type="Proteomes" id="UP001642483">
    <property type="component" value="Unassembled WGS sequence"/>
</dbReference>
<name>A0ABP0F0Z5_CLALP</name>
<dbReference type="InterPro" id="IPR011992">
    <property type="entry name" value="EF-hand-dom_pair"/>
</dbReference>
<reference evidence="4 5" key="1">
    <citation type="submission" date="2024-02" db="EMBL/GenBank/DDBJ databases">
        <authorList>
            <person name="Daric V."/>
            <person name="Darras S."/>
        </authorList>
    </citation>
    <scope>NUCLEOTIDE SEQUENCE [LARGE SCALE GENOMIC DNA]</scope>
</reference>
<feature type="region of interest" description="Disordered" evidence="2">
    <location>
        <begin position="86"/>
        <end position="131"/>
    </location>
</feature>
<accession>A0ABP0F0Z5</accession>
<feature type="compositionally biased region" description="Basic residues" evidence="2">
    <location>
        <begin position="341"/>
        <end position="354"/>
    </location>
</feature>
<proteinExistence type="predicted"/>
<comment type="caution">
    <text evidence="4">The sequence shown here is derived from an EMBL/GenBank/DDBJ whole genome shotgun (WGS) entry which is preliminary data.</text>
</comment>
<dbReference type="Gene3D" id="1.10.238.10">
    <property type="entry name" value="EF-hand"/>
    <property type="match status" value="1"/>
</dbReference>
<feature type="compositionally biased region" description="Polar residues" evidence="2">
    <location>
        <begin position="86"/>
        <end position="95"/>
    </location>
</feature>
<evidence type="ECO:0000256" key="1">
    <source>
        <dbReference type="ARBA" id="ARBA00022837"/>
    </source>
</evidence>
<feature type="region of interest" description="Disordered" evidence="2">
    <location>
        <begin position="1"/>
        <end position="38"/>
    </location>
</feature>
<dbReference type="PANTHER" id="PTHR47500:SF3">
    <property type="entry name" value="EF-HAND DOMAIN-CONTAINING PROTEIN"/>
    <property type="match status" value="1"/>
</dbReference>
<dbReference type="PROSITE" id="PS50222">
    <property type="entry name" value="EF_HAND_2"/>
    <property type="match status" value="2"/>
</dbReference>
<dbReference type="InterPro" id="IPR043520">
    <property type="entry name" value="SPT21"/>
</dbReference>
<dbReference type="PROSITE" id="PS00018">
    <property type="entry name" value="EF_HAND_1"/>
    <property type="match status" value="2"/>
</dbReference>
<dbReference type="CDD" id="cd00051">
    <property type="entry name" value="EFh"/>
    <property type="match status" value="1"/>
</dbReference>
<evidence type="ECO:0000313" key="4">
    <source>
        <dbReference type="EMBL" id="CAK8673379.1"/>
    </source>
</evidence>
<feature type="domain" description="EF-hand" evidence="3">
    <location>
        <begin position="181"/>
        <end position="216"/>
    </location>
</feature>
<feature type="compositionally biased region" description="Basic and acidic residues" evidence="2">
    <location>
        <begin position="96"/>
        <end position="121"/>
    </location>
</feature>
<keyword evidence="1" id="KW-0106">Calcium</keyword>
<dbReference type="InterPro" id="IPR018247">
    <property type="entry name" value="EF_Hand_1_Ca_BS"/>
</dbReference>
<evidence type="ECO:0000256" key="2">
    <source>
        <dbReference type="SAM" id="MobiDB-lite"/>
    </source>
</evidence>
<dbReference type="SUPFAM" id="SSF47473">
    <property type="entry name" value="EF-hand"/>
    <property type="match status" value="1"/>
</dbReference>
<dbReference type="PANTHER" id="PTHR47500">
    <property type="entry name" value="EF-HAND CALCIUM-BINDING DOMAIN-CONTAINING PROTEIN"/>
    <property type="match status" value="1"/>
</dbReference>
<organism evidence="4 5">
    <name type="scientific">Clavelina lepadiformis</name>
    <name type="common">Light-bulb sea squirt</name>
    <name type="synonym">Ascidia lepadiformis</name>
    <dbReference type="NCBI Taxonomy" id="159417"/>
    <lineage>
        <taxon>Eukaryota</taxon>
        <taxon>Metazoa</taxon>
        <taxon>Chordata</taxon>
        <taxon>Tunicata</taxon>
        <taxon>Ascidiacea</taxon>
        <taxon>Aplousobranchia</taxon>
        <taxon>Clavelinidae</taxon>
        <taxon>Clavelina</taxon>
    </lineage>
</organism>
<gene>
    <name evidence="4" type="ORF">CVLEPA_LOCUS3175</name>
</gene>
<dbReference type="EMBL" id="CAWYQH010000002">
    <property type="protein sequence ID" value="CAK8673379.1"/>
    <property type="molecule type" value="Genomic_DNA"/>
</dbReference>
<keyword evidence="5" id="KW-1185">Reference proteome</keyword>
<dbReference type="SMART" id="SM00054">
    <property type="entry name" value="EFh"/>
    <property type="match status" value="2"/>
</dbReference>
<evidence type="ECO:0000259" key="3">
    <source>
        <dbReference type="PROSITE" id="PS50222"/>
    </source>
</evidence>
<feature type="region of interest" description="Disordered" evidence="2">
    <location>
        <begin position="312"/>
        <end position="364"/>
    </location>
</feature>
<dbReference type="InterPro" id="IPR002048">
    <property type="entry name" value="EF_hand_dom"/>
</dbReference>
<sequence length="564" mass="63411">MSSDEVNNRLLDSSDGKAEQDDSEQANELRKSVRIAPESTLSTVIPPEASIPAFNARRLTLETSDVLGKLPSALPSLTRHRQTISVEVSRNSSETNVRDESNVEEIEPKNESQTEASDKNETTMTTEDDENIPAAHHTNDALTQQQIMAFKEAFDLFDNDGGGTIDEHELKETLQSVGIEIEESEIHDIMSRVDKDGDGAIDFDDFLNLMTNTEMFMEAFVSDHDPASEQPQQREKDVVLFDAMTEFVKKSALKDAHEIVGYYAKKYKKVVTPNTANKGAHVVGHYANGARLLGLSQRQFIQQMKKLLQGQTFENKQERDSPYAQPLQMSVIRSLTTSSTSKRKAPKKEKKKKLPVPPKPVLAGGLSMQTQRLSESNPMSLLIRQLSTSQTATALPGANVDQSKRNEKIIPESIFKDPLQKKSSLAKPQEKIKCESKKKDEITRHKPGWVSQRNKMYDVVINIPPCYRNVQVDTLPKLRKKVDEIKGRFSNNIAKQKIERSLRHYKELDSRRIPSPVLYEQFKKVFCAYSSARTNNSTAVSCRQLGKASTLNDFQRGKSAPSRC</sequence>
<protein>
    <recommendedName>
        <fullName evidence="3">EF-hand domain-containing protein</fullName>
    </recommendedName>
</protein>
<feature type="domain" description="EF-hand" evidence="3">
    <location>
        <begin position="145"/>
        <end position="180"/>
    </location>
</feature>